<feature type="compositionally biased region" description="Low complexity" evidence="1">
    <location>
        <begin position="98"/>
        <end position="109"/>
    </location>
</feature>
<accession>A0ABQ8XQA4</accession>
<dbReference type="EMBL" id="JAOAOG010000267">
    <property type="protein sequence ID" value="KAJ6234793.1"/>
    <property type="molecule type" value="Genomic_DNA"/>
</dbReference>
<protein>
    <submittedName>
        <fullName evidence="3">Uncharacterized protein</fullName>
    </submittedName>
</protein>
<sequence>MSKDYQPLPNLPNNNQVPQNQNLNNTNMMYTNNNMNNNMMNMNMNTMNNMNMNNQNMMYTNNNMNMMNNNMNMNSNMPMPMPNNKNMKEPLIQQNTFSNRNRSPSSSDSESIKKRRKKLRKRQRRNRRYTIFAVVVVIIIIVIISSVESEDKNKNTTDGKHHGTGSPGLTCPPSEYYLNKTANNNLGCCEWYDYTCGEESSDTENNESICSDKKDYNEILSNQTSQCNDYLGLISCGPLSPYVNYFAPDISVGSDHQKMEICDTFCDTVYQECKSATFDCSFWNSFPHQHCNEKVSDYYSDGKSFCKDAIFLEYSTDHDNCFAPAGIFKANIFLMMLTICFLTFFWN</sequence>
<evidence type="ECO:0000313" key="3">
    <source>
        <dbReference type="EMBL" id="KAJ6234793.1"/>
    </source>
</evidence>
<dbReference type="Proteomes" id="UP001150062">
    <property type="component" value="Unassembled WGS sequence"/>
</dbReference>
<keyword evidence="2" id="KW-0472">Membrane</keyword>
<name>A0ABQ8XQA4_9EUKA</name>
<proteinExistence type="predicted"/>
<evidence type="ECO:0000256" key="2">
    <source>
        <dbReference type="SAM" id="Phobius"/>
    </source>
</evidence>
<feature type="region of interest" description="Disordered" evidence="1">
    <location>
        <begin position="1"/>
        <end position="28"/>
    </location>
</feature>
<evidence type="ECO:0000313" key="4">
    <source>
        <dbReference type="Proteomes" id="UP001150062"/>
    </source>
</evidence>
<reference evidence="3" key="1">
    <citation type="submission" date="2022-08" db="EMBL/GenBank/DDBJ databases">
        <title>Novel sulfate-reducing endosymbionts in the free-living metamonad Anaeramoeba.</title>
        <authorList>
            <person name="Jerlstrom-Hultqvist J."/>
            <person name="Cepicka I."/>
            <person name="Gallot-Lavallee L."/>
            <person name="Salas-Leiva D."/>
            <person name="Curtis B.A."/>
            <person name="Zahonova K."/>
            <person name="Pipaliya S."/>
            <person name="Dacks J."/>
            <person name="Roger A.J."/>
        </authorList>
    </citation>
    <scope>NUCLEOTIDE SEQUENCE</scope>
    <source>
        <strain evidence="3">Schooner1</strain>
    </source>
</reference>
<keyword evidence="2" id="KW-1133">Transmembrane helix</keyword>
<gene>
    <name evidence="3" type="ORF">M0813_29085</name>
</gene>
<feature type="compositionally biased region" description="Low complexity" evidence="1">
    <location>
        <begin position="11"/>
        <end position="28"/>
    </location>
</feature>
<keyword evidence="4" id="KW-1185">Reference proteome</keyword>
<feature type="compositionally biased region" description="Basic residues" evidence="1">
    <location>
        <begin position="113"/>
        <end position="124"/>
    </location>
</feature>
<evidence type="ECO:0000256" key="1">
    <source>
        <dbReference type="SAM" id="MobiDB-lite"/>
    </source>
</evidence>
<feature type="region of interest" description="Disordered" evidence="1">
    <location>
        <begin position="95"/>
        <end position="124"/>
    </location>
</feature>
<keyword evidence="2" id="KW-0812">Transmembrane</keyword>
<organism evidence="3 4">
    <name type="scientific">Anaeramoeba flamelloides</name>
    <dbReference type="NCBI Taxonomy" id="1746091"/>
    <lineage>
        <taxon>Eukaryota</taxon>
        <taxon>Metamonada</taxon>
        <taxon>Anaeramoebidae</taxon>
        <taxon>Anaeramoeba</taxon>
    </lineage>
</organism>
<feature type="transmembrane region" description="Helical" evidence="2">
    <location>
        <begin position="326"/>
        <end position="346"/>
    </location>
</feature>
<comment type="caution">
    <text evidence="3">The sequence shown here is derived from an EMBL/GenBank/DDBJ whole genome shotgun (WGS) entry which is preliminary data.</text>
</comment>